<dbReference type="SUPFAM" id="SSF53955">
    <property type="entry name" value="Lysozyme-like"/>
    <property type="match status" value="1"/>
</dbReference>
<evidence type="ECO:0000256" key="9">
    <source>
        <dbReference type="ARBA" id="ARBA00023136"/>
    </source>
</evidence>
<dbReference type="InterPro" id="IPR023346">
    <property type="entry name" value="Lysozyme-like_dom_sf"/>
</dbReference>
<keyword evidence="5 12" id="KW-0812">Transmembrane</keyword>
<keyword evidence="6" id="KW-0133">Cell shape</keyword>
<keyword evidence="4" id="KW-0808">Transferase</keyword>
<evidence type="ECO:0000256" key="6">
    <source>
        <dbReference type="ARBA" id="ARBA00022960"/>
    </source>
</evidence>
<evidence type="ECO:0000256" key="2">
    <source>
        <dbReference type="ARBA" id="ARBA00022519"/>
    </source>
</evidence>
<dbReference type="Gene3D" id="1.10.3810.10">
    <property type="entry name" value="Biosynthetic peptidoglycan transglycosylase-like"/>
    <property type="match status" value="1"/>
</dbReference>
<organism evidence="14 15">
    <name type="scientific">Sinomonas terrae</name>
    <dbReference type="NCBI Taxonomy" id="2908838"/>
    <lineage>
        <taxon>Bacteria</taxon>
        <taxon>Bacillati</taxon>
        <taxon>Actinomycetota</taxon>
        <taxon>Actinomycetes</taxon>
        <taxon>Micrococcales</taxon>
        <taxon>Micrococcaceae</taxon>
        <taxon>Sinomonas</taxon>
    </lineage>
</organism>
<feature type="transmembrane region" description="Helical" evidence="12">
    <location>
        <begin position="90"/>
        <end position="115"/>
    </location>
</feature>
<sequence>MDYQADTTPLPPPRLRGRGITPLGPVEAEPSAPSQQGWRDRRRMPALTPFEPEDDEPRERRGRGRLPRVPRPPKSKAGKAKKPRGRFRRALRLTAILAVIAILGSLVTTIAYNWITPSRTAFMLEAGGPTVYQYVSIDHISRYTIASVIAHEDEQLGTRAGGFSIDDFMARAQAFTSGQPDPSGSTVPQQLVKNIFLWPSQDPLRKGIEAGLSEEFDFLMPKERIMELYLNYAQFGPKLFGICAASWYYFNAPPSQLTQYESEQLMGVLPDPDNVRRAPTGGLDISATANPEAVDLINGAANVWVPRQLDGMGGWQAAVKTIGITDTAADHAATEGNSDGCSTMPQDVAKRLQSEGVG</sequence>
<dbReference type="Pfam" id="PF00912">
    <property type="entry name" value="Transgly"/>
    <property type="match status" value="1"/>
</dbReference>
<keyword evidence="2" id="KW-0997">Cell inner membrane</keyword>
<dbReference type="RefSeq" id="WP_241052342.1">
    <property type="nucleotide sequence ID" value="NZ_JAKZBV010000001.1"/>
</dbReference>
<gene>
    <name evidence="14" type="ORF">L0M17_05120</name>
</gene>
<evidence type="ECO:0000313" key="15">
    <source>
        <dbReference type="Proteomes" id="UP001202922"/>
    </source>
</evidence>
<dbReference type="InterPro" id="IPR001264">
    <property type="entry name" value="Glyco_trans_51"/>
</dbReference>
<feature type="compositionally biased region" description="Basic residues" evidence="11">
    <location>
        <begin position="60"/>
        <end position="85"/>
    </location>
</feature>
<keyword evidence="10" id="KW-0961">Cell wall biogenesis/degradation</keyword>
<reference evidence="14 15" key="1">
    <citation type="submission" date="2022-03" db="EMBL/GenBank/DDBJ databases">
        <title>Sinomonas sp. isolated from a soil.</title>
        <authorList>
            <person name="Han J."/>
            <person name="Kim D.-U."/>
        </authorList>
    </citation>
    <scope>NUCLEOTIDE SEQUENCE [LARGE SCALE GENOMIC DNA]</scope>
    <source>
        <strain evidence="14 15">5-5</strain>
    </source>
</reference>
<keyword evidence="15" id="KW-1185">Reference proteome</keyword>
<feature type="domain" description="Glycosyl transferase family 51" evidence="13">
    <location>
        <begin position="133"/>
        <end position="276"/>
    </location>
</feature>
<dbReference type="InterPro" id="IPR036950">
    <property type="entry name" value="PBP_transglycosylase"/>
</dbReference>
<dbReference type="EMBL" id="JAKZBV010000001">
    <property type="protein sequence ID" value="MCH6469376.1"/>
    <property type="molecule type" value="Genomic_DNA"/>
</dbReference>
<comment type="caution">
    <text evidence="14">The sequence shown here is derived from an EMBL/GenBank/DDBJ whole genome shotgun (WGS) entry which is preliminary data.</text>
</comment>
<evidence type="ECO:0000256" key="7">
    <source>
        <dbReference type="ARBA" id="ARBA00022984"/>
    </source>
</evidence>
<evidence type="ECO:0000256" key="1">
    <source>
        <dbReference type="ARBA" id="ARBA00022475"/>
    </source>
</evidence>
<evidence type="ECO:0000313" key="14">
    <source>
        <dbReference type="EMBL" id="MCH6469376.1"/>
    </source>
</evidence>
<evidence type="ECO:0000256" key="10">
    <source>
        <dbReference type="ARBA" id="ARBA00023316"/>
    </source>
</evidence>
<dbReference type="Proteomes" id="UP001202922">
    <property type="component" value="Unassembled WGS sequence"/>
</dbReference>
<evidence type="ECO:0000256" key="4">
    <source>
        <dbReference type="ARBA" id="ARBA00022679"/>
    </source>
</evidence>
<accession>A0ABS9TYF9</accession>
<evidence type="ECO:0000259" key="13">
    <source>
        <dbReference type="Pfam" id="PF00912"/>
    </source>
</evidence>
<evidence type="ECO:0000256" key="12">
    <source>
        <dbReference type="SAM" id="Phobius"/>
    </source>
</evidence>
<proteinExistence type="predicted"/>
<keyword evidence="8 12" id="KW-1133">Transmembrane helix</keyword>
<keyword evidence="3" id="KW-0328">Glycosyltransferase</keyword>
<evidence type="ECO:0000256" key="3">
    <source>
        <dbReference type="ARBA" id="ARBA00022676"/>
    </source>
</evidence>
<name>A0ABS9TYF9_9MICC</name>
<dbReference type="PANTHER" id="PTHR30400:SF0">
    <property type="entry name" value="BIOSYNTHETIC PEPTIDOGLYCAN TRANSGLYCOSYLASE"/>
    <property type="match status" value="1"/>
</dbReference>
<keyword evidence="9 12" id="KW-0472">Membrane</keyword>
<dbReference type="PANTHER" id="PTHR30400">
    <property type="entry name" value="MONOFUNCTIONAL BIOSYNTHETIC PEPTIDOGLYCAN TRANSGLYCOSYLASE"/>
    <property type="match status" value="1"/>
</dbReference>
<keyword evidence="7" id="KW-0573">Peptidoglycan synthesis</keyword>
<keyword evidence="1" id="KW-1003">Cell membrane</keyword>
<evidence type="ECO:0000256" key="11">
    <source>
        <dbReference type="SAM" id="MobiDB-lite"/>
    </source>
</evidence>
<evidence type="ECO:0000256" key="5">
    <source>
        <dbReference type="ARBA" id="ARBA00022692"/>
    </source>
</evidence>
<protein>
    <submittedName>
        <fullName evidence="14">Transglycosylase domain-containing protein</fullName>
    </submittedName>
</protein>
<dbReference type="InterPro" id="IPR011812">
    <property type="entry name" value="Pep_trsgly"/>
</dbReference>
<evidence type="ECO:0000256" key="8">
    <source>
        <dbReference type="ARBA" id="ARBA00022989"/>
    </source>
</evidence>
<feature type="region of interest" description="Disordered" evidence="11">
    <location>
        <begin position="1"/>
        <end position="85"/>
    </location>
</feature>